<dbReference type="InterPro" id="IPR039764">
    <property type="entry name" value="HABP4/SERBP1-like"/>
</dbReference>
<dbReference type="STRING" id="36166.T1H4L6"/>
<dbReference type="Proteomes" id="UP000015102">
    <property type="component" value="Unassembled WGS sequence"/>
</dbReference>
<accession>T1H4L6</accession>
<dbReference type="EnsemblMetazoa" id="MESCA011228-RA">
    <property type="protein sequence ID" value="MESCA011228-PA"/>
    <property type="gene ID" value="MESCA011228"/>
</dbReference>
<proteinExistence type="predicted"/>
<feature type="region of interest" description="Disordered" evidence="1">
    <location>
        <begin position="24"/>
        <end position="185"/>
    </location>
</feature>
<evidence type="ECO:0000313" key="3">
    <source>
        <dbReference type="EnsemblMetazoa" id="MESCA011228-PA"/>
    </source>
</evidence>
<dbReference type="EMBL" id="CAQQ02373843">
    <property type="status" value="NOT_ANNOTATED_CDS"/>
    <property type="molecule type" value="Genomic_DNA"/>
</dbReference>
<feature type="compositionally biased region" description="Basic and acidic residues" evidence="1">
    <location>
        <begin position="48"/>
        <end position="72"/>
    </location>
</feature>
<dbReference type="PANTHER" id="PTHR12299:SF17">
    <property type="entry name" value="AT19571P-RELATED"/>
    <property type="match status" value="1"/>
</dbReference>
<sequence length="323" mass="36350">MDNRFGLLFESDDVSDIKEAVQKKKVQVQPKAKPAAAAPNNAATKKVAAAEKPQKPQHDDKKGFKEEKENRGAGKKVGGGAGDKKFTPNGDKIDRKPRENQRYQRDRNNQQPRDGKRQFDRQSGSDKTGVKAVEKRNGAGAHNWGSVKQDIDMNLETMAKDPQNTTTDEEQKESAGQKEESIVEPKVLTLDEWKAQQELKRGAKPQYNIRKAGEGEDLSPQWEKMVALKKASKKTDEEEFEYDPSLYPQRVGRLQRIVDIQFNFNDGRRGGGGAPGGGRFRNKKPERTGGDNNNVKFTRAKREVKREQHAPKVDDVRQFPTLS</sequence>
<dbReference type="Pfam" id="PF04774">
    <property type="entry name" value="HABP4_PAI-RBP1"/>
    <property type="match status" value="1"/>
</dbReference>
<reference evidence="3" key="2">
    <citation type="submission" date="2015-06" db="UniProtKB">
        <authorList>
            <consortium name="EnsemblMetazoa"/>
        </authorList>
    </citation>
    <scope>IDENTIFICATION</scope>
</reference>
<feature type="compositionally biased region" description="Basic and acidic residues" evidence="1">
    <location>
        <begin position="82"/>
        <end position="137"/>
    </location>
</feature>
<protein>
    <recommendedName>
        <fullName evidence="2">Hyaluronan/mRNA-binding protein domain-containing protein</fullName>
    </recommendedName>
</protein>
<reference evidence="4" key="1">
    <citation type="submission" date="2013-02" db="EMBL/GenBank/DDBJ databases">
        <authorList>
            <person name="Hughes D."/>
        </authorList>
    </citation>
    <scope>NUCLEOTIDE SEQUENCE</scope>
    <source>
        <strain>Durham</strain>
        <strain evidence="4">NC isolate 2 -- Noor lab</strain>
    </source>
</reference>
<dbReference type="InterPro" id="IPR006861">
    <property type="entry name" value="HABP4_PAIRBP1-bd"/>
</dbReference>
<feature type="region of interest" description="Disordered" evidence="1">
    <location>
        <begin position="264"/>
        <end position="323"/>
    </location>
</feature>
<dbReference type="GO" id="GO:0005737">
    <property type="term" value="C:cytoplasm"/>
    <property type="evidence" value="ECO:0007669"/>
    <property type="project" value="TreeGrafter"/>
</dbReference>
<dbReference type="OMA" id="TISEWKA"/>
<dbReference type="GO" id="GO:0005634">
    <property type="term" value="C:nucleus"/>
    <property type="evidence" value="ECO:0007669"/>
    <property type="project" value="TreeGrafter"/>
</dbReference>
<feature type="domain" description="Hyaluronan/mRNA-binding protein" evidence="2">
    <location>
        <begin position="115"/>
        <end position="215"/>
    </location>
</feature>
<evidence type="ECO:0000256" key="1">
    <source>
        <dbReference type="SAM" id="MobiDB-lite"/>
    </source>
</evidence>
<dbReference type="PANTHER" id="PTHR12299">
    <property type="entry name" value="HYALURONIC ACID-BINDING PROTEIN 4"/>
    <property type="match status" value="1"/>
</dbReference>
<dbReference type="SMART" id="SM01233">
    <property type="entry name" value="HABP4_PAI-RBP1"/>
    <property type="match status" value="1"/>
</dbReference>
<feature type="compositionally biased region" description="Basic and acidic residues" evidence="1">
    <location>
        <begin position="172"/>
        <end position="185"/>
    </location>
</feature>
<name>T1H4L6_MEGSC</name>
<evidence type="ECO:0000259" key="2">
    <source>
        <dbReference type="SMART" id="SM01233"/>
    </source>
</evidence>
<feature type="compositionally biased region" description="Gly residues" evidence="1">
    <location>
        <begin position="270"/>
        <end position="279"/>
    </location>
</feature>
<feature type="compositionally biased region" description="Basic and acidic residues" evidence="1">
    <location>
        <begin position="300"/>
        <end position="317"/>
    </location>
</feature>
<dbReference type="HOGENOM" id="CLU_037366_1_1_1"/>
<dbReference type="GO" id="GO:0003723">
    <property type="term" value="F:RNA binding"/>
    <property type="evidence" value="ECO:0007669"/>
    <property type="project" value="InterPro"/>
</dbReference>
<evidence type="ECO:0000313" key="4">
    <source>
        <dbReference type="Proteomes" id="UP000015102"/>
    </source>
</evidence>
<feature type="compositionally biased region" description="Low complexity" evidence="1">
    <location>
        <begin position="27"/>
        <end position="47"/>
    </location>
</feature>
<keyword evidence="4" id="KW-1185">Reference proteome</keyword>
<dbReference type="AlphaFoldDB" id="T1H4L6"/>
<organism evidence="3 4">
    <name type="scientific">Megaselia scalaris</name>
    <name type="common">Humpbacked fly</name>
    <name type="synonym">Phora scalaris</name>
    <dbReference type="NCBI Taxonomy" id="36166"/>
    <lineage>
        <taxon>Eukaryota</taxon>
        <taxon>Metazoa</taxon>
        <taxon>Ecdysozoa</taxon>
        <taxon>Arthropoda</taxon>
        <taxon>Hexapoda</taxon>
        <taxon>Insecta</taxon>
        <taxon>Pterygota</taxon>
        <taxon>Neoptera</taxon>
        <taxon>Endopterygota</taxon>
        <taxon>Diptera</taxon>
        <taxon>Brachycera</taxon>
        <taxon>Muscomorpha</taxon>
        <taxon>Platypezoidea</taxon>
        <taxon>Phoridae</taxon>
        <taxon>Megaseliini</taxon>
        <taxon>Megaselia</taxon>
    </lineage>
</organism>